<reference evidence="2 3" key="1">
    <citation type="submission" date="2018-12" db="EMBL/GenBank/DDBJ databases">
        <authorList>
            <consortium name="Pathogen Informatics"/>
        </authorList>
    </citation>
    <scope>NUCLEOTIDE SEQUENCE [LARGE SCALE GENOMIC DNA]</scope>
    <source>
        <strain evidence="2 3">NCTC12967</strain>
    </source>
</reference>
<sequence>MRKAKECSSTSSGLPWKTTRFKVLRGEATSETVRGGVETGLGQVDECPGGYLANPMWLPGHLFGEAGGPETRMPSAIES</sequence>
<evidence type="ECO:0000313" key="2">
    <source>
        <dbReference type="EMBL" id="VEH69911.1"/>
    </source>
</evidence>
<evidence type="ECO:0000313" key="3">
    <source>
        <dbReference type="Proteomes" id="UP000273044"/>
    </source>
</evidence>
<dbReference type="EMBL" id="CP072385">
    <property type="protein sequence ID" value="QUC10065.1"/>
    <property type="molecule type" value="Genomic_DNA"/>
</dbReference>
<keyword evidence="3" id="KW-1185">Reference proteome</keyword>
<protein>
    <submittedName>
        <fullName evidence="2">Uncharacterized protein</fullName>
    </submittedName>
</protein>
<reference evidence="1" key="2">
    <citation type="submission" date="2021-03" db="EMBL/GenBank/DDBJ databases">
        <title>Human Oral Microbial Genomes.</title>
        <authorList>
            <person name="Johnston C.D."/>
            <person name="Chen T."/>
            <person name="Dewhirst F.E."/>
        </authorList>
    </citation>
    <scope>NUCLEOTIDE SEQUENCE</scope>
    <source>
        <strain evidence="1">F0714</strain>
    </source>
</reference>
<dbReference type="AlphaFoldDB" id="A0A448MXM8"/>
<dbReference type="Proteomes" id="UP000677180">
    <property type="component" value="Chromosome"/>
</dbReference>
<gene>
    <name evidence="1" type="ORF">J5A53_09595</name>
    <name evidence="2" type="ORF">NCTC12967_01191</name>
</gene>
<dbReference type="OrthoDB" id="9939060at2"/>
<dbReference type="RefSeq" id="WP_123823759.1">
    <property type="nucleotide sequence ID" value="NZ_CAJZDL010000001.1"/>
</dbReference>
<organism evidence="2 3">
    <name type="scientific">Arachnia propionica</name>
    <dbReference type="NCBI Taxonomy" id="1750"/>
    <lineage>
        <taxon>Bacteria</taxon>
        <taxon>Bacillati</taxon>
        <taxon>Actinomycetota</taxon>
        <taxon>Actinomycetes</taxon>
        <taxon>Propionibacteriales</taxon>
        <taxon>Propionibacteriaceae</taxon>
        <taxon>Arachnia</taxon>
    </lineage>
</organism>
<dbReference type="GeneID" id="64406669"/>
<dbReference type="EMBL" id="LR134406">
    <property type="protein sequence ID" value="VEH69911.1"/>
    <property type="molecule type" value="Genomic_DNA"/>
</dbReference>
<dbReference type="Proteomes" id="UP000273044">
    <property type="component" value="Chromosome"/>
</dbReference>
<proteinExistence type="predicted"/>
<evidence type="ECO:0000313" key="1">
    <source>
        <dbReference type="EMBL" id="QUC10065.1"/>
    </source>
</evidence>
<accession>A0A448MXM8</accession>
<name>A0A448MXM8_9ACTN</name>